<sequence>MFVDQVIELENARLTEALWADYHADAAAAGALPPHRVGSYFTGFVNAAGQTVGGKLWQADPSATTIVQSFKNHISTDAAIGNSLTEFEAFLSAKVSTFLRQVEKYEDRQFRLKLQEDTALEEQRADDYITTYIESKVIGVTDGMTGTDTSFVPAELCSTGPIGPPNSAGFEVRAGYLPAVPCALMEPASFDNDGTTFSIQTHIGGFPNGPEEFNQRYFMWDLDQSSTEWIMTYTGPNNTFQVNNPTEFPFTVIGGVIDKPYIMVQGSTPFALKGIRLEGMYNDGLVRLPRQLQIVGTNDNTNFVTVNDKTFIDSEYQQAARGVVWDQPFPYVEHAFANTASYSKYYIMVVQANNADMTIANFYFKI</sequence>
<protein>
    <submittedName>
        <fullName evidence="1">Uncharacterized protein</fullName>
    </submittedName>
</protein>
<name>A0A835SQY3_CHLIN</name>
<proteinExistence type="predicted"/>
<evidence type="ECO:0000313" key="2">
    <source>
        <dbReference type="Proteomes" id="UP000650467"/>
    </source>
</evidence>
<evidence type="ECO:0000313" key="1">
    <source>
        <dbReference type="EMBL" id="KAG2424970.1"/>
    </source>
</evidence>
<gene>
    <name evidence="1" type="ORF">HXX76_014128</name>
</gene>
<dbReference type="Proteomes" id="UP000650467">
    <property type="component" value="Unassembled WGS sequence"/>
</dbReference>
<dbReference type="AlphaFoldDB" id="A0A835SQY3"/>
<dbReference type="EMBL" id="JAEHOC010000060">
    <property type="protein sequence ID" value="KAG2424970.1"/>
    <property type="molecule type" value="Genomic_DNA"/>
</dbReference>
<reference evidence="1" key="1">
    <citation type="journal article" date="2020" name="bioRxiv">
        <title>Comparative genomics of Chlamydomonas.</title>
        <authorList>
            <person name="Craig R.J."/>
            <person name="Hasan A.R."/>
            <person name="Ness R.W."/>
            <person name="Keightley P.D."/>
        </authorList>
    </citation>
    <scope>NUCLEOTIDE SEQUENCE</scope>
    <source>
        <strain evidence="1">SAG 7.73</strain>
    </source>
</reference>
<accession>A0A835SQY3</accession>
<comment type="caution">
    <text evidence="1">The sequence shown here is derived from an EMBL/GenBank/DDBJ whole genome shotgun (WGS) entry which is preliminary data.</text>
</comment>
<keyword evidence="2" id="KW-1185">Reference proteome</keyword>
<organism evidence="1 2">
    <name type="scientific">Chlamydomonas incerta</name>
    <dbReference type="NCBI Taxonomy" id="51695"/>
    <lineage>
        <taxon>Eukaryota</taxon>
        <taxon>Viridiplantae</taxon>
        <taxon>Chlorophyta</taxon>
        <taxon>core chlorophytes</taxon>
        <taxon>Chlorophyceae</taxon>
        <taxon>CS clade</taxon>
        <taxon>Chlamydomonadales</taxon>
        <taxon>Chlamydomonadaceae</taxon>
        <taxon>Chlamydomonas</taxon>
    </lineage>
</organism>